<name>A0A1I7XNR0_HETBA</name>
<sequence length="455" mass="52747">MDIPFQSKFYRQFFIDDILDKHLCNAMDLFRPNDSFIYECRLNSTANADDLRFTIVGIFGSVVAMTSILSNVLLFYVFSTSRRLRRQNYANPVLLALFDIIVSFCYMLLLPVQVTAYRFMLVSLIKYWVEFVRFGNCIQHICVTICNFLLVIASLERFFANSPDGKQKSLLVFLVHRKVAKVISIFLLAFLFKGTLLFETAIEDLPKCGELDRYVPVLINHMDPLTSARFWIRKISTVLIPFFTLFYCNCRIVMQLHNKAKESQKQSLKKRSLRGSLTSSSIRKHYYEKKGVRTATKTLVLVVGCYLLSNFLSTFINFWEFSDPQKIQDNYYHYLIISDVASLLTIVGCVLRLPIYCISDVRIRKAVGRALLRCRVKALPMEVRQNHLDKWSIVVVSNSLRSNLTGMNNLFASQEGDSFMSPMDDTNHIWLMDIQEEDLPPERKPSRFRSIMADL</sequence>
<evidence type="ECO:0000256" key="1">
    <source>
        <dbReference type="ARBA" id="ARBA00004370"/>
    </source>
</evidence>
<dbReference type="SUPFAM" id="SSF81321">
    <property type="entry name" value="Family A G protein-coupled receptor-like"/>
    <property type="match status" value="1"/>
</dbReference>
<feature type="transmembrane region" description="Helical" evidence="5">
    <location>
        <begin position="53"/>
        <end position="77"/>
    </location>
</feature>
<dbReference type="Gene3D" id="1.20.1070.10">
    <property type="entry name" value="Rhodopsin 7-helix transmembrane proteins"/>
    <property type="match status" value="1"/>
</dbReference>
<proteinExistence type="predicted"/>
<dbReference type="PANTHER" id="PTHR46709">
    <property type="entry name" value="PROTEIN CBG23488-RELATED"/>
    <property type="match status" value="1"/>
</dbReference>
<feature type="transmembrane region" description="Helical" evidence="5">
    <location>
        <begin position="89"/>
        <end position="109"/>
    </location>
</feature>
<organism evidence="7 8">
    <name type="scientific">Heterorhabditis bacteriophora</name>
    <name type="common">Entomopathogenic nematode worm</name>
    <dbReference type="NCBI Taxonomy" id="37862"/>
    <lineage>
        <taxon>Eukaryota</taxon>
        <taxon>Metazoa</taxon>
        <taxon>Ecdysozoa</taxon>
        <taxon>Nematoda</taxon>
        <taxon>Chromadorea</taxon>
        <taxon>Rhabditida</taxon>
        <taxon>Rhabditina</taxon>
        <taxon>Rhabditomorpha</taxon>
        <taxon>Strongyloidea</taxon>
        <taxon>Heterorhabditidae</taxon>
        <taxon>Heterorhabditis</taxon>
    </lineage>
</organism>
<accession>A0A1I7XNR0</accession>
<dbReference type="WBParaSite" id="Hba_19161">
    <property type="protein sequence ID" value="Hba_19161"/>
    <property type="gene ID" value="Hba_19161"/>
</dbReference>
<evidence type="ECO:0000256" key="2">
    <source>
        <dbReference type="ARBA" id="ARBA00022692"/>
    </source>
</evidence>
<evidence type="ECO:0000313" key="8">
    <source>
        <dbReference type="WBParaSite" id="Hba_19161"/>
    </source>
</evidence>
<dbReference type="PROSITE" id="PS50262">
    <property type="entry name" value="G_PROTEIN_RECEP_F1_2"/>
    <property type="match status" value="1"/>
</dbReference>
<protein>
    <submittedName>
        <fullName evidence="8">G_PROTEIN_RECEP_F1_2 domain-containing protein</fullName>
    </submittedName>
</protein>
<dbReference type="GO" id="GO:0016020">
    <property type="term" value="C:membrane"/>
    <property type="evidence" value="ECO:0007669"/>
    <property type="project" value="UniProtKB-SubCell"/>
</dbReference>
<keyword evidence="4 5" id="KW-0472">Membrane</keyword>
<dbReference type="AlphaFoldDB" id="A0A1I7XNR0"/>
<dbReference type="InterPro" id="IPR017452">
    <property type="entry name" value="GPCR_Rhodpsn_7TM"/>
</dbReference>
<feature type="transmembrane region" description="Helical" evidence="5">
    <location>
        <begin position="299"/>
        <end position="319"/>
    </location>
</feature>
<evidence type="ECO:0000256" key="3">
    <source>
        <dbReference type="ARBA" id="ARBA00022989"/>
    </source>
</evidence>
<feature type="domain" description="G-protein coupled receptors family 1 profile" evidence="6">
    <location>
        <begin position="70"/>
        <end position="356"/>
    </location>
</feature>
<feature type="transmembrane region" description="Helical" evidence="5">
    <location>
        <begin position="331"/>
        <end position="355"/>
    </location>
</feature>
<dbReference type="Proteomes" id="UP000095283">
    <property type="component" value="Unplaced"/>
</dbReference>
<reference evidence="8" key="1">
    <citation type="submission" date="2016-11" db="UniProtKB">
        <authorList>
            <consortium name="WormBaseParasite"/>
        </authorList>
    </citation>
    <scope>IDENTIFICATION</scope>
</reference>
<evidence type="ECO:0000256" key="4">
    <source>
        <dbReference type="ARBA" id="ARBA00023136"/>
    </source>
</evidence>
<feature type="transmembrane region" description="Helical" evidence="5">
    <location>
        <begin position="138"/>
        <end position="159"/>
    </location>
</feature>
<keyword evidence="7" id="KW-1185">Reference proteome</keyword>
<keyword evidence="2 5" id="KW-0812">Transmembrane</keyword>
<comment type="subcellular location">
    <subcellularLocation>
        <location evidence="1">Membrane</location>
    </subcellularLocation>
</comment>
<evidence type="ECO:0000256" key="5">
    <source>
        <dbReference type="SAM" id="Phobius"/>
    </source>
</evidence>
<feature type="transmembrane region" description="Helical" evidence="5">
    <location>
        <begin position="179"/>
        <end position="198"/>
    </location>
</feature>
<evidence type="ECO:0000259" key="6">
    <source>
        <dbReference type="PROSITE" id="PS50262"/>
    </source>
</evidence>
<dbReference type="CDD" id="cd14978">
    <property type="entry name" value="7tmA_FMRFamide_R-like"/>
    <property type="match status" value="1"/>
</dbReference>
<feature type="transmembrane region" description="Helical" evidence="5">
    <location>
        <begin position="230"/>
        <end position="250"/>
    </location>
</feature>
<keyword evidence="3 5" id="KW-1133">Transmembrane helix</keyword>
<evidence type="ECO:0000313" key="7">
    <source>
        <dbReference type="Proteomes" id="UP000095283"/>
    </source>
</evidence>